<evidence type="ECO:0000259" key="13">
    <source>
        <dbReference type="PROSITE" id="PS51194"/>
    </source>
</evidence>
<dbReference type="GO" id="GO:0003676">
    <property type="term" value="F:nucleic acid binding"/>
    <property type="evidence" value="ECO:0007669"/>
    <property type="project" value="InterPro"/>
</dbReference>
<proteinExistence type="inferred from homology"/>
<evidence type="ECO:0000256" key="11">
    <source>
        <dbReference type="SAM" id="MobiDB-lite"/>
    </source>
</evidence>
<evidence type="ECO:0000256" key="10">
    <source>
        <dbReference type="ARBA" id="ARBA00048988"/>
    </source>
</evidence>
<keyword evidence="15" id="KW-1185">Reference proteome</keyword>
<dbReference type="InterPro" id="IPR057842">
    <property type="entry name" value="WH_MER3"/>
</dbReference>
<dbReference type="InterPro" id="IPR001650">
    <property type="entry name" value="Helicase_C-like"/>
</dbReference>
<keyword evidence="5" id="KW-0067">ATP-binding</keyword>
<feature type="region of interest" description="Disordered" evidence="11">
    <location>
        <begin position="1087"/>
        <end position="1140"/>
    </location>
</feature>
<dbReference type="GO" id="GO:0043138">
    <property type="term" value="F:3'-5' DNA helicase activity"/>
    <property type="evidence" value="ECO:0007669"/>
    <property type="project" value="UniProtKB-EC"/>
</dbReference>
<dbReference type="Pfam" id="PF23445">
    <property type="entry name" value="WHD_SNRNP200"/>
    <property type="match status" value="1"/>
</dbReference>
<dbReference type="FunFam" id="1.10.10.10:FF:000012">
    <property type="entry name" value="U5 small nuclear ribonucleoprotein helicase"/>
    <property type="match status" value="1"/>
</dbReference>
<evidence type="ECO:0000259" key="12">
    <source>
        <dbReference type="PROSITE" id="PS51192"/>
    </source>
</evidence>
<dbReference type="Pfam" id="PF00270">
    <property type="entry name" value="DEAD"/>
    <property type="match status" value="1"/>
</dbReference>
<dbReference type="FunFam" id="3.40.50.300:FF:001076">
    <property type="entry name" value="ATP-dependent DNA helicase MER3"/>
    <property type="match status" value="1"/>
</dbReference>
<feature type="compositionally biased region" description="Polar residues" evidence="11">
    <location>
        <begin position="838"/>
        <end position="858"/>
    </location>
</feature>
<feature type="domain" description="Helicase C-terminal" evidence="13">
    <location>
        <begin position="245"/>
        <end position="435"/>
    </location>
</feature>
<comment type="catalytic activity">
    <reaction evidence="10">
        <text>ATP + H2O = ADP + phosphate + H(+)</text>
        <dbReference type="Rhea" id="RHEA:13065"/>
        <dbReference type="ChEBI" id="CHEBI:15377"/>
        <dbReference type="ChEBI" id="CHEBI:15378"/>
        <dbReference type="ChEBI" id="CHEBI:30616"/>
        <dbReference type="ChEBI" id="CHEBI:43474"/>
        <dbReference type="ChEBI" id="CHEBI:456216"/>
        <dbReference type="EC" id="5.6.2.4"/>
    </reaction>
</comment>
<dbReference type="OrthoDB" id="5575at2759"/>
<evidence type="ECO:0000256" key="1">
    <source>
        <dbReference type="ARBA" id="ARBA00010140"/>
    </source>
</evidence>
<gene>
    <name evidence="14" type="ORF">B0A49_03310</name>
</gene>
<dbReference type="SUPFAM" id="SSF52540">
    <property type="entry name" value="P-loop containing nucleoside triphosphate hydrolases"/>
    <property type="match status" value="2"/>
</dbReference>
<keyword evidence="2" id="KW-0547">Nucleotide-binding</keyword>
<dbReference type="Gene3D" id="1.10.10.10">
    <property type="entry name" value="Winged helix-like DNA-binding domain superfamily/Winged helix DNA-binding domain"/>
    <property type="match status" value="1"/>
</dbReference>
<organism evidence="14 15">
    <name type="scientific">Cryomyces minteri</name>
    <dbReference type="NCBI Taxonomy" id="331657"/>
    <lineage>
        <taxon>Eukaryota</taxon>
        <taxon>Fungi</taxon>
        <taxon>Dikarya</taxon>
        <taxon>Ascomycota</taxon>
        <taxon>Pezizomycotina</taxon>
        <taxon>Dothideomycetes</taxon>
        <taxon>Dothideomycetes incertae sedis</taxon>
        <taxon>Cryomyces</taxon>
    </lineage>
</organism>
<evidence type="ECO:0000256" key="8">
    <source>
        <dbReference type="ARBA" id="ARBA00034617"/>
    </source>
</evidence>
<dbReference type="Pfam" id="PF00271">
    <property type="entry name" value="Helicase_C"/>
    <property type="match status" value="1"/>
</dbReference>
<dbReference type="Gene3D" id="1.10.3380.10">
    <property type="entry name" value="Sec63 N-terminal domain-like domain"/>
    <property type="match status" value="1"/>
</dbReference>
<keyword evidence="7" id="KW-0469">Meiosis</keyword>
<feature type="compositionally biased region" description="Low complexity" evidence="11">
    <location>
        <begin position="1270"/>
        <end position="1282"/>
    </location>
</feature>
<feature type="compositionally biased region" description="Polar residues" evidence="11">
    <location>
        <begin position="1087"/>
        <end position="1106"/>
    </location>
</feature>
<dbReference type="SUPFAM" id="SSF46785">
    <property type="entry name" value="Winged helix' DNA-binding domain"/>
    <property type="match status" value="1"/>
</dbReference>
<dbReference type="Pfam" id="PF02889">
    <property type="entry name" value="Sec63"/>
    <property type="match status" value="1"/>
</dbReference>
<feature type="region of interest" description="Disordered" evidence="11">
    <location>
        <begin position="1193"/>
        <end position="1219"/>
    </location>
</feature>
<dbReference type="InterPro" id="IPR052247">
    <property type="entry name" value="Meiotic_Crossover_Helicase"/>
</dbReference>
<dbReference type="EMBL" id="NAJN01000268">
    <property type="protein sequence ID" value="TKA75857.1"/>
    <property type="molecule type" value="Genomic_DNA"/>
</dbReference>
<dbReference type="PANTHER" id="PTHR47835">
    <property type="entry name" value="HFM1, ATP DEPENDENT DNA HELICASE HOMOLOG"/>
    <property type="match status" value="1"/>
</dbReference>
<evidence type="ECO:0000256" key="3">
    <source>
        <dbReference type="ARBA" id="ARBA00022801"/>
    </source>
</evidence>
<dbReference type="SMART" id="SM00973">
    <property type="entry name" value="Sec63"/>
    <property type="match status" value="1"/>
</dbReference>
<dbReference type="InterPro" id="IPR036388">
    <property type="entry name" value="WH-like_DNA-bd_sf"/>
</dbReference>
<dbReference type="PROSITE" id="PS51194">
    <property type="entry name" value="HELICASE_CTER"/>
    <property type="match status" value="1"/>
</dbReference>
<feature type="compositionally biased region" description="Polar residues" evidence="11">
    <location>
        <begin position="910"/>
        <end position="933"/>
    </location>
</feature>
<reference evidence="14 15" key="1">
    <citation type="submission" date="2017-03" db="EMBL/GenBank/DDBJ databases">
        <title>Genomes of endolithic fungi from Antarctica.</title>
        <authorList>
            <person name="Coleine C."/>
            <person name="Masonjones S."/>
            <person name="Stajich J.E."/>
        </authorList>
    </citation>
    <scope>NUCLEOTIDE SEQUENCE [LARGE SCALE GENOMIC DNA]</scope>
    <source>
        <strain evidence="14 15">CCFEE 5187</strain>
    </source>
</reference>
<dbReference type="EC" id="5.6.2.4" evidence="9"/>
<dbReference type="SUPFAM" id="SSF158702">
    <property type="entry name" value="Sec63 N-terminal domain-like"/>
    <property type="match status" value="1"/>
</dbReference>
<keyword evidence="3" id="KW-0378">Hydrolase</keyword>
<dbReference type="InterPro" id="IPR011545">
    <property type="entry name" value="DEAD/DEAH_box_helicase_dom"/>
</dbReference>
<evidence type="ECO:0000256" key="7">
    <source>
        <dbReference type="ARBA" id="ARBA00023254"/>
    </source>
</evidence>
<dbReference type="GO" id="GO:0007131">
    <property type="term" value="P:reciprocal meiotic recombination"/>
    <property type="evidence" value="ECO:0007669"/>
    <property type="project" value="UniProtKB-ARBA"/>
</dbReference>
<dbReference type="InterPro" id="IPR036390">
    <property type="entry name" value="WH_DNA-bd_sf"/>
</dbReference>
<dbReference type="Gene3D" id="3.40.50.300">
    <property type="entry name" value="P-loop containing nucleotide triphosphate hydrolases"/>
    <property type="match status" value="2"/>
</dbReference>
<feature type="domain" description="Helicase ATP-binding" evidence="12">
    <location>
        <begin position="94"/>
        <end position="205"/>
    </location>
</feature>
<accession>A0A4U0XI79</accession>
<dbReference type="PANTHER" id="PTHR47835:SF3">
    <property type="entry name" value="HELICASE FOR MEIOSIS 1"/>
    <property type="match status" value="1"/>
</dbReference>
<feature type="compositionally biased region" description="Basic and acidic residues" evidence="11">
    <location>
        <begin position="935"/>
        <end position="949"/>
    </location>
</feature>
<dbReference type="Proteomes" id="UP000308768">
    <property type="component" value="Unassembled WGS sequence"/>
</dbReference>
<comment type="caution">
    <text evidence="14">The sequence shown here is derived from an EMBL/GenBank/DDBJ whole genome shotgun (WGS) entry which is preliminary data.</text>
</comment>
<protein>
    <recommendedName>
        <fullName evidence="9">DNA 3'-5' helicase</fullName>
        <ecNumber evidence="9">5.6.2.4</ecNumber>
    </recommendedName>
</protein>
<evidence type="ECO:0000256" key="4">
    <source>
        <dbReference type="ARBA" id="ARBA00022806"/>
    </source>
</evidence>
<evidence type="ECO:0000313" key="15">
    <source>
        <dbReference type="Proteomes" id="UP000308768"/>
    </source>
</evidence>
<dbReference type="InterPro" id="IPR027417">
    <property type="entry name" value="P-loop_NTPase"/>
</dbReference>
<feature type="compositionally biased region" description="Basic and acidic residues" evidence="11">
    <location>
        <begin position="1107"/>
        <end position="1116"/>
    </location>
</feature>
<dbReference type="InterPro" id="IPR014001">
    <property type="entry name" value="Helicase_ATP-bd"/>
</dbReference>
<evidence type="ECO:0000256" key="2">
    <source>
        <dbReference type="ARBA" id="ARBA00022741"/>
    </source>
</evidence>
<dbReference type="CDD" id="cd18795">
    <property type="entry name" value="SF2_C_Ski2"/>
    <property type="match status" value="1"/>
</dbReference>
<evidence type="ECO:0000256" key="5">
    <source>
        <dbReference type="ARBA" id="ARBA00022840"/>
    </source>
</evidence>
<evidence type="ECO:0000256" key="6">
    <source>
        <dbReference type="ARBA" id="ARBA00023235"/>
    </source>
</evidence>
<dbReference type="SMART" id="SM00490">
    <property type="entry name" value="HELICc"/>
    <property type="match status" value="1"/>
</dbReference>
<feature type="region of interest" description="Disordered" evidence="11">
    <location>
        <begin position="909"/>
        <end position="951"/>
    </location>
</feature>
<evidence type="ECO:0000256" key="9">
    <source>
        <dbReference type="ARBA" id="ARBA00034808"/>
    </source>
</evidence>
<comment type="catalytic activity">
    <reaction evidence="8">
        <text>Couples ATP hydrolysis with the unwinding of duplex DNA by translocating in the 3'-5' direction.</text>
        <dbReference type="EC" id="5.6.2.4"/>
    </reaction>
</comment>
<dbReference type="GO" id="GO:0016787">
    <property type="term" value="F:hydrolase activity"/>
    <property type="evidence" value="ECO:0007669"/>
    <property type="project" value="UniProtKB-KW"/>
</dbReference>
<dbReference type="FunFam" id="1.10.3380.10:FF:000012">
    <property type="entry name" value="DEAD/DEAH box DNA helicase"/>
    <property type="match status" value="1"/>
</dbReference>
<dbReference type="GO" id="GO:0005524">
    <property type="term" value="F:ATP binding"/>
    <property type="evidence" value="ECO:0007669"/>
    <property type="project" value="UniProtKB-KW"/>
</dbReference>
<dbReference type="STRING" id="331657.A0A4U0XI79"/>
<feature type="region of interest" description="Disordered" evidence="11">
    <location>
        <begin position="827"/>
        <end position="881"/>
    </location>
</feature>
<dbReference type="PROSITE" id="PS51192">
    <property type="entry name" value="HELICASE_ATP_BIND_1"/>
    <property type="match status" value="1"/>
</dbReference>
<feature type="compositionally biased region" description="Polar residues" evidence="11">
    <location>
        <begin position="1204"/>
        <end position="1215"/>
    </location>
</feature>
<comment type="similarity">
    <text evidence="1">Belongs to the helicase family. SKI2 subfamily.</text>
</comment>
<feature type="region of interest" description="Disordered" evidence="11">
    <location>
        <begin position="1232"/>
        <end position="1298"/>
    </location>
</feature>
<keyword evidence="6" id="KW-0413">Isomerase</keyword>
<dbReference type="InterPro" id="IPR004179">
    <property type="entry name" value="Sec63-dom"/>
</dbReference>
<sequence>MATSPSEMLDNLNSRVHAGMADRRNLIAAYQSRDNTESAPYERAERRYHEAPEDYDRYEYEIPREDVTHYREPLLDNFDQELLRHSYNDSRQGQAAEGKARLTLAPISSKHMRNVQNASIIITTPEKWDSMTRRWKDHERLMQMVKLFLIDEIHFLKEDRGATLEAVVSRMKSVGSDVRFIALSATVPNSGDIATWLGKDSMDQKLPAQRERFGEEFRPVKLQKHVCGYQSTSNDFVFDKTLDKKLPELIAKYSQRKPIMIFCSTRTSCVSTAKLLANWWATKGPSDRYWEAPRMHIQVNDVELRNTIPSGVAFHHAGIDGSDRAIIEKAYLQGGVNVICCTSTLAVGVNLPCHFVIIKNTACYMNALVGCKEYSDLEMMQMLGRAGRPQFDDSAVAVIMTRLEKVRHYEKMVSGQEILESRLHLNLIDHLNAEIGLGTITDLYSAKKWLSGTFLYVRLKENPNHYRLDGDTGGRDIDERLERICSKDLSSLEQHHLVTSDNEQLRCTEFGDAMARYYLQFETMKIFLGLPPKAKLSEILSALAQAAEFKEVRFRSGEKPLYKALNSSLSMKFPIPVDLALPAHKVSLIIQSVLGAVDLPTDEKTGKHQLQYNMEQIIIFQHVHRLIRCMIDCQLYLKDSVASRNALMLARSLGARCWDDSPLQLKQIEGIGIQAVRKLVNADVKTIEDLECMEPYRIEMVLSRNPPFGAKLLEKLKGFPKLRVAVKVMGQPTVKPNDHVTVRVKAEIGFMNERVPLLHRGRAVYVCLLAETSDGHKLHFCRISAKKLNNGQDVLFPAQLTSESQTVTCYVMCDEIAGTMRQATLSPGIPASVFPPRQVQTSIDKSPERQSSVGVSNTSRRRVDAAAAAPNNRTTGDDFGDDDIGDFDLMQAGVGDLDFRHIDTFDDKTASTTKRNTSSNGKHMTSKASSGRGQPQEKEAWEPKKRDNGKWACNHTCKDKDKCKHMCCRDGLDRAPKAPKKVAVSETASTQHHISNVQASPSQLQTKLKMSVTKGSKGMATPASSIDHVDLSKSQYGNRHIFDTPYGHQHLQRLHTAVQTKPPVKSISTMKPEYSYKEGTTLSLTFLNTPARQKPQDLSSDYSNNRVDPDTLRGDETGVTDHMSSPRYVESEQPEDPFQDEDEEMLDAAFIGYEDSQKLKAVSEIDGDTAPVDGERKYAIHQQQVATERTVVDEPLEEPRESASCPTATPLSSGTVGDVHSPLKPRSHFLARTSSPSVQDEMAKRHAQKVAKADLKSNGSRSRKAWDTQLPLKPLSKRLLSPGDAEQSSPATKKRADEAFGARKVERVLSTRPDNSDAIGGLCTANDTHCLMEESVDDENELPTKQSITEGTNVSPGYEGVDDWILKEFGDVVDFV</sequence>
<evidence type="ECO:0000313" key="14">
    <source>
        <dbReference type="EMBL" id="TKA75857.1"/>
    </source>
</evidence>
<keyword evidence="4" id="KW-0347">Helicase</keyword>
<name>A0A4U0XI79_9PEZI</name>